<proteinExistence type="predicted"/>
<organism evidence="1">
    <name type="scientific">uncultured Caudovirales phage</name>
    <dbReference type="NCBI Taxonomy" id="2100421"/>
    <lineage>
        <taxon>Viruses</taxon>
        <taxon>Duplodnaviria</taxon>
        <taxon>Heunggongvirae</taxon>
        <taxon>Uroviricota</taxon>
        <taxon>Caudoviricetes</taxon>
        <taxon>Peduoviridae</taxon>
        <taxon>Maltschvirus</taxon>
        <taxon>Maltschvirus maltsch</taxon>
    </lineage>
</organism>
<accession>A0A6J5P5U6</accession>
<name>A0A6J5P5U6_9CAUD</name>
<dbReference type="EMBL" id="LR796734">
    <property type="protein sequence ID" value="CAB4162894.1"/>
    <property type="molecule type" value="Genomic_DNA"/>
</dbReference>
<gene>
    <name evidence="1" type="ORF">UFOVP787_168</name>
</gene>
<sequence>MILESAQLLSTAHRVLDGQEVEGLKVNLDTGKVRKTKAWQLSDSRDSVIYSATHRNHPSAIWCRNSVENYNWLVDHFYSLMSEYTYRYEKTHKCFGEISYMLQSPPKKLEKYDWTEMPSCMDNKYIISEDPIVNYRNYYKVGKTHLHKWTRRDPPEWIF</sequence>
<protein>
    <submittedName>
        <fullName evidence="1">Uncharacterized protein</fullName>
    </submittedName>
</protein>
<reference evidence="1" key="1">
    <citation type="submission" date="2020-04" db="EMBL/GenBank/DDBJ databases">
        <authorList>
            <person name="Chiriac C."/>
            <person name="Salcher M."/>
            <person name="Ghai R."/>
            <person name="Kavagutti S V."/>
        </authorList>
    </citation>
    <scope>NUCLEOTIDE SEQUENCE</scope>
</reference>
<evidence type="ECO:0000313" key="1">
    <source>
        <dbReference type="EMBL" id="CAB4162894.1"/>
    </source>
</evidence>